<evidence type="ECO:0000313" key="3">
    <source>
        <dbReference type="EMBL" id="KPK64440.1"/>
    </source>
</evidence>
<name>A0A0S8FUS0_UNCW3</name>
<evidence type="ECO:0000259" key="2">
    <source>
        <dbReference type="Pfam" id="PF18962"/>
    </source>
</evidence>
<feature type="domain" description="Secretion system C-terminal sorting" evidence="2">
    <location>
        <begin position="477"/>
        <end position="560"/>
    </location>
</feature>
<keyword evidence="1" id="KW-0472">Membrane</keyword>
<proteinExistence type="predicted"/>
<dbReference type="SUPFAM" id="SSF101898">
    <property type="entry name" value="NHL repeat"/>
    <property type="match status" value="1"/>
</dbReference>
<dbReference type="InterPro" id="IPR011042">
    <property type="entry name" value="6-blade_b-propeller_TolB-like"/>
</dbReference>
<dbReference type="STRING" id="1703779.AMJ83_01630"/>
<comment type="caution">
    <text evidence="3">The sequence shown here is derived from an EMBL/GenBank/DDBJ whole genome shotgun (WGS) entry which is preliminary data.</text>
</comment>
<dbReference type="AlphaFoldDB" id="A0A0S8FUS0"/>
<dbReference type="InterPro" id="IPR026444">
    <property type="entry name" value="Secre_tail"/>
</dbReference>
<dbReference type="Gene3D" id="2.40.10.500">
    <property type="match status" value="1"/>
</dbReference>
<dbReference type="EMBL" id="LJUJ01000002">
    <property type="protein sequence ID" value="KPK64440.1"/>
    <property type="molecule type" value="Genomic_DNA"/>
</dbReference>
<gene>
    <name evidence="3" type="ORF">AMJ83_01630</name>
</gene>
<protein>
    <recommendedName>
        <fullName evidence="2">Secretion system C-terminal sorting domain-containing protein</fullName>
    </recommendedName>
</protein>
<evidence type="ECO:0000313" key="4">
    <source>
        <dbReference type="Proteomes" id="UP000051373"/>
    </source>
</evidence>
<dbReference type="Gene3D" id="2.60.40.4070">
    <property type="match status" value="1"/>
</dbReference>
<accession>A0A0S8FUS0</accession>
<dbReference type="PANTHER" id="PTHR35580:SF1">
    <property type="entry name" value="PHYTASE-LIKE DOMAIN-CONTAINING PROTEIN"/>
    <property type="match status" value="1"/>
</dbReference>
<dbReference type="Gene3D" id="2.120.10.30">
    <property type="entry name" value="TolB, C-terminal domain"/>
    <property type="match status" value="1"/>
</dbReference>
<dbReference type="Proteomes" id="UP000051373">
    <property type="component" value="Unassembled WGS sequence"/>
</dbReference>
<reference evidence="3 4" key="1">
    <citation type="journal article" date="2015" name="Microbiome">
        <title>Genomic resolution of linkages in carbon, nitrogen, and sulfur cycling among widespread estuary sediment bacteria.</title>
        <authorList>
            <person name="Baker B.J."/>
            <person name="Lazar C.S."/>
            <person name="Teske A.P."/>
            <person name="Dick G.J."/>
        </authorList>
    </citation>
    <scope>NUCLEOTIDE SEQUENCE [LARGE SCALE GENOMIC DNA]</scope>
    <source>
        <strain evidence="3">SM23_42</strain>
    </source>
</reference>
<dbReference type="Pfam" id="PF18962">
    <property type="entry name" value="Por_Secre_tail"/>
    <property type="match status" value="1"/>
</dbReference>
<sequence>MTQKKIIDVEQGGILKDIVMLLYALMVLFVPSGFFAQTWVARYDGPGNGYDAATALAVDEASNVYVTGYSVGPVFTNDYATVKYDSLGNELWVVRYNAPDNGDDVAFDMELDNAGNIYVTGYSADSSSVFDYATVKYDSSGAELWVARYNGPGNDWDRANALAIDENSNIYVTGFGEGLATDNDYATVKYDSAGNELWVARYNGPGNYHDAASDVVLDAVGNVYVTGNSSGLGTYADFATVKYDSAGNELWVARYNGPAGFNDEAAALVIDDLHNTFVTGFSADPDTIDDIVTVKYDSAGNELWVSRYNGPLGGYDRAYALVLDSGCNVYVAGYSYGIGTEADITTVKYDSAGNELWVARYNGPGNGSDVAFDIALDDSGNIYVTGFSRGLVTFGDYVVVKYDSAGGEQWVAFYNGPGDNWDVADEITLDNAGNVYVTGCSVSSGINFDYATLKYSSTGVVEDEGLTVNAAKNSLSVFPNPFHRFCDIRYAMTDNTHKYELKIYDVTGRLVVDVSRQMSVIDYQLSVKWDGTDDAGNRLPGGIYFVACRTGNNQEMKQLILIR</sequence>
<keyword evidence="1" id="KW-1133">Transmembrane helix</keyword>
<dbReference type="SUPFAM" id="SSF63829">
    <property type="entry name" value="Calcium-dependent phosphotriesterase"/>
    <property type="match status" value="1"/>
</dbReference>
<dbReference type="InterPro" id="IPR052918">
    <property type="entry name" value="Motility_Chemotaxis_Reg"/>
</dbReference>
<dbReference type="PANTHER" id="PTHR35580">
    <property type="entry name" value="CELL SURFACE GLYCOPROTEIN (S-LAYER PROTEIN)-LIKE PROTEIN"/>
    <property type="match status" value="1"/>
</dbReference>
<keyword evidence="1" id="KW-0812">Transmembrane</keyword>
<dbReference type="NCBIfam" id="TIGR04183">
    <property type="entry name" value="Por_Secre_tail"/>
    <property type="match status" value="1"/>
</dbReference>
<evidence type="ECO:0000256" key="1">
    <source>
        <dbReference type="SAM" id="Phobius"/>
    </source>
</evidence>
<organism evidence="3 4">
    <name type="scientific">candidate division WOR_3 bacterium SM23_42</name>
    <dbReference type="NCBI Taxonomy" id="1703779"/>
    <lineage>
        <taxon>Bacteria</taxon>
        <taxon>Bacteria division WOR-3</taxon>
    </lineage>
</organism>
<feature type="transmembrane region" description="Helical" evidence="1">
    <location>
        <begin position="21"/>
        <end position="40"/>
    </location>
</feature>